<organism evidence="1 2">
    <name type="scientific">Rubritalea tangerina</name>
    <dbReference type="NCBI Taxonomy" id="430798"/>
    <lineage>
        <taxon>Bacteria</taxon>
        <taxon>Pseudomonadati</taxon>
        <taxon>Verrucomicrobiota</taxon>
        <taxon>Verrucomicrobiia</taxon>
        <taxon>Verrucomicrobiales</taxon>
        <taxon>Rubritaleaceae</taxon>
        <taxon>Rubritalea</taxon>
    </lineage>
</organism>
<dbReference type="EMBL" id="JBHUJB010000022">
    <property type="protein sequence ID" value="MFD2158333.1"/>
    <property type="molecule type" value="Genomic_DNA"/>
</dbReference>
<accession>A0ABW4Z8U2</accession>
<dbReference type="RefSeq" id="WP_377177655.1">
    <property type="nucleotide sequence ID" value="NZ_JBHUJB010000022.1"/>
</dbReference>
<gene>
    <name evidence="1" type="ORF">ACFSW8_05435</name>
</gene>
<dbReference type="Proteomes" id="UP001597389">
    <property type="component" value="Unassembled WGS sequence"/>
</dbReference>
<evidence type="ECO:0000313" key="2">
    <source>
        <dbReference type="Proteomes" id="UP001597389"/>
    </source>
</evidence>
<evidence type="ECO:0000313" key="1">
    <source>
        <dbReference type="EMBL" id="MFD2158333.1"/>
    </source>
</evidence>
<sequence>MHKTILQLTCPPRFRKKCPVTWNTLTELDDSDDRWCTTCKKQVHRTDNPAKLKELADNGKCVAVLYGENMLLGHIDNRYTPPKKAKLVPTPPSI</sequence>
<proteinExistence type="predicted"/>
<name>A0ABW4Z8U2_9BACT</name>
<reference evidence="2" key="1">
    <citation type="journal article" date="2019" name="Int. J. Syst. Evol. Microbiol.">
        <title>The Global Catalogue of Microorganisms (GCM) 10K type strain sequencing project: providing services to taxonomists for standard genome sequencing and annotation.</title>
        <authorList>
            <consortium name="The Broad Institute Genomics Platform"/>
            <consortium name="The Broad Institute Genome Sequencing Center for Infectious Disease"/>
            <person name="Wu L."/>
            <person name="Ma J."/>
        </authorList>
    </citation>
    <scope>NUCLEOTIDE SEQUENCE [LARGE SCALE GENOMIC DNA]</scope>
    <source>
        <strain evidence="2">CCUG 57942</strain>
    </source>
</reference>
<keyword evidence="2" id="KW-1185">Reference proteome</keyword>
<comment type="caution">
    <text evidence="1">The sequence shown here is derived from an EMBL/GenBank/DDBJ whole genome shotgun (WGS) entry which is preliminary data.</text>
</comment>
<protein>
    <submittedName>
        <fullName evidence="1">Uncharacterized protein</fullName>
    </submittedName>
</protein>